<dbReference type="AlphaFoldDB" id="A0A930VRL0"/>
<dbReference type="Pfam" id="PF04138">
    <property type="entry name" value="GtrA_DPMS_TM"/>
    <property type="match status" value="1"/>
</dbReference>
<evidence type="ECO:0000313" key="17">
    <source>
        <dbReference type="EMBL" id="MBF4770536.1"/>
    </source>
</evidence>
<keyword evidence="7" id="KW-0808">Transferase</keyword>
<gene>
    <name evidence="17" type="ORF">ISU10_22425</name>
</gene>
<evidence type="ECO:0000256" key="12">
    <source>
        <dbReference type="ARBA" id="ARBA00023136"/>
    </source>
</evidence>
<organism evidence="17 18">
    <name type="scientific">Nocardioides agariphilus</name>
    <dbReference type="NCBI Taxonomy" id="433664"/>
    <lineage>
        <taxon>Bacteria</taxon>
        <taxon>Bacillati</taxon>
        <taxon>Actinomycetota</taxon>
        <taxon>Actinomycetes</taxon>
        <taxon>Propionibacteriales</taxon>
        <taxon>Nocardioidaceae</taxon>
        <taxon>Nocardioides</taxon>
    </lineage>
</organism>
<evidence type="ECO:0000256" key="8">
    <source>
        <dbReference type="ARBA" id="ARBA00022692"/>
    </source>
</evidence>
<sequence>MSALEAVEPVPVLEVVIPVHNEEAALPLAVAEVTAYLDTLPWTWRLTIADNASTDGTPLVAHRLAKANHRTDVRRLEEKGRGRALKRVWEASDADVLVYMDVDLSTDLNALMPLVAPIVSGHSDLAIGSRLTRGSRVVRGPRRELISRTYNKILRGTLGARFSDAQCGFKAIRRDVARVLLPMVEDDTWFFDTELLVLAERSGLRIHEVPVDWVDDPDSRVDVVRTALDDLRGIRRVGWGLLSGRVDVDHVRDQLGVRRDQGRLGTQAAFFAAVGIASTLAYAVLFLPLRHLMPALAANASALLITAIANTAANRRFTFGVRGRRDAVRHHVQALIVFAIGLTLTSASLALLDSLAPNATRLVEVSVLTAANLAVTVMRFVAMRVWIFGRARVWVPSGP</sequence>
<feature type="domain" description="Glycosyltransferase 2-like" evidence="15">
    <location>
        <begin position="15"/>
        <end position="178"/>
    </location>
</feature>
<keyword evidence="12 14" id="KW-0472">Membrane</keyword>
<comment type="similarity">
    <text evidence="4">Belongs to the glycosyltransferase 2 family.</text>
</comment>
<comment type="pathway">
    <text evidence="3">Protein modification; protein glycosylation.</text>
</comment>
<accession>A0A930VRL0</accession>
<dbReference type="InterPro" id="IPR007267">
    <property type="entry name" value="GtrA_DPMS_TM"/>
</dbReference>
<comment type="catalytic activity">
    <reaction evidence="13">
        <text>a di-trans,poly-cis-dolichyl phosphate + UDP-alpha-D-glucose = a di-trans,poly-cis-dolichyl beta-D-glucosyl phosphate + UDP</text>
        <dbReference type="Rhea" id="RHEA:15401"/>
        <dbReference type="Rhea" id="RHEA-COMP:19498"/>
        <dbReference type="Rhea" id="RHEA-COMP:19502"/>
        <dbReference type="ChEBI" id="CHEBI:57525"/>
        <dbReference type="ChEBI" id="CHEBI:57683"/>
        <dbReference type="ChEBI" id="CHEBI:58223"/>
        <dbReference type="ChEBI" id="CHEBI:58885"/>
        <dbReference type="EC" id="2.4.1.117"/>
    </reaction>
    <physiologicalReaction direction="left-to-right" evidence="13">
        <dbReference type="Rhea" id="RHEA:15402"/>
    </physiologicalReaction>
</comment>
<keyword evidence="8 14" id="KW-0812">Transmembrane</keyword>
<keyword evidence="9" id="KW-0256">Endoplasmic reticulum</keyword>
<dbReference type="InterPro" id="IPR029044">
    <property type="entry name" value="Nucleotide-diphossugar_trans"/>
</dbReference>
<dbReference type="SUPFAM" id="SSF53448">
    <property type="entry name" value="Nucleotide-diphospho-sugar transferases"/>
    <property type="match status" value="1"/>
</dbReference>
<dbReference type="Pfam" id="PF00535">
    <property type="entry name" value="Glycos_transf_2"/>
    <property type="match status" value="1"/>
</dbReference>
<feature type="transmembrane region" description="Helical" evidence="14">
    <location>
        <begin position="334"/>
        <end position="356"/>
    </location>
</feature>
<evidence type="ECO:0000256" key="9">
    <source>
        <dbReference type="ARBA" id="ARBA00022824"/>
    </source>
</evidence>
<evidence type="ECO:0000256" key="7">
    <source>
        <dbReference type="ARBA" id="ARBA00022679"/>
    </source>
</evidence>
<feature type="domain" description="GtrA/DPMS transmembrane" evidence="16">
    <location>
        <begin position="271"/>
        <end position="388"/>
    </location>
</feature>
<dbReference type="RefSeq" id="WP_194698679.1">
    <property type="nucleotide sequence ID" value="NZ_JADKPO010000060.1"/>
</dbReference>
<dbReference type="PANTHER" id="PTHR10859:SF91">
    <property type="entry name" value="DOLICHYL-PHOSPHATE BETA-GLUCOSYLTRANSFERASE"/>
    <property type="match status" value="1"/>
</dbReference>
<dbReference type="InterPro" id="IPR001173">
    <property type="entry name" value="Glyco_trans_2-like"/>
</dbReference>
<evidence type="ECO:0000256" key="3">
    <source>
        <dbReference type="ARBA" id="ARBA00004922"/>
    </source>
</evidence>
<evidence type="ECO:0000256" key="5">
    <source>
        <dbReference type="ARBA" id="ARBA00012583"/>
    </source>
</evidence>
<dbReference type="EMBL" id="JADKPO010000060">
    <property type="protein sequence ID" value="MBF4770536.1"/>
    <property type="molecule type" value="Genomic_DNA"/>
</dbReference>
<evidence type="ECO:0000259" key="15">
    <source>
        <dbReference type="Pfam" id="PF00535"/>
    </source>
</evidence>
<dbReference type="InterPro" id="IPR035518">
    <property type="entry name" value="DPG_synthase"/>
</dbReference>
<evidence type="ECO:0000256" key="11">
    <source>
        <dbReference type="ARBA" id="ARBA00022989"/>
    </source>
</evidence>
<evidence type="ECO:0000259" key="16">
    <source>
        <dbReference type="Pfam" id="PF04138"/>
    </source>
</evidence>
<comment type="caution">
    <text evidence="17">The sequence shown here is derived from an EMBL/GenBank/DDBJ whole genome shotgun (WGS) entry which is preliminary data.</text>
</comment>
<dbReference type="GO" id="GO:0000271">
    <property type="term" value="P:polysaccharide biosynthetic process"/>
    <property type="evidence" value="ECO:0007669"/>
    <property type="project" value="InterPro"/>
</dbReference>
<dbReference type="CDD" id="cd04188">
    <property type="entry name" value="DPG_synthase"/>
    <property type="match status" value="1"/>
</dbReference>
<proteinExistence type="inferred from homology"/>
<dbReference type="EC" id="2.4.1.117" evidence="5"/>
<evidence type="ECO:0000256" key="1">
    <source>
        <dbReference type="ARBA" id="ARBA00004141"/>
    </source>
</evidence>
<evidence type="ECO:0000256" key="2">
    <source>
        <dbReference type="ARBA" id="ARBA00004389"/>
    </source>
</evidence>
<evidence type="ECO:0000256" key="14">
    <source>
        <dbReference type="SAM" id="Phobius"/>
    </source>
</evidence>
<dbReference type="Gene3D" id="3.90.550.10">
    <property type="entry name" value="Spore Coat Polysaccharide Biosynthesis Protein SpsA, Chain A"/>
    <property type="match status" value="1"/>
</dbReference>
<feature type="transmembrane region" description="Helical" evidence="14">
    <location>
        <begin position="362"/>
        <end position="382"/>
    </location>
</feature>
<evidence type="ECO:0000256" key="13">
    <source>
        <dbReference type="ARBA" id="ARBA00045097"/>
    </source>
</evidence>
<name>A0A930VRL0_9ACTN</name>
<evidence type="ECO:0000256" key="10">
    <source>
        <dbReference type="ARBA" id="ARBA00022968"/>
    </source>
</evidence>
<feature type="transmembrane region" description="Helical" evidence="14">
    <location>
        <begin position="268"/>
        <end position="289"/>
    </location>
</feature>
<dbReference type="GO" id="GO:0006487">
    <property type="term" value="P:protein N-linked glycosylation"/>
    <property type="evidence" value="ECO:0007669"/>
    <property type="project" value="TreeGrafter"/>
</dbReference>
<keyword evidence="10" id="KW-0735">Signal-anchor</keyword>
<evidence type="ECO:0000256" key="4">
    <source>
        <dbReference type="ARBA" id="ARBA00006739"/>
    </source>
</evidence>
<comment type="subcellular location">
    <subcellularLocation>
        <location evidence="2">Endoplasmic reticulum membrane</location>
        <topology evidence="2">Single-pass membrane protein</topology>
    </subcellularLocation>
    <subcellularLocation>
        <location evidence="1">Membrane</location>
        <topology evidence="1">Multi-pass membrane protein</topology>
    </subcellularLocation>
</comment>
<keyword evidence="18" id="KW-1185">Reference proteome</keyword>
<evidence type="ECO:0000256" key="6">
    <source>
        <dbReference type="ARBA" id="ARBA00022676"/>
    </source>
</evidence>
<reference evidence="17" key="1">
    <citation type="submission" date="2020-11" db="EMBL/GenBank/DDBJ databases">
        <title>Nocardioides cynanchi sp. nov., isolated from soil of rhizosphere of Cynanchum wilfordii.</title>
        <authorList>
            <person name="Lee J.-S."/>
            <person name="Suh M.K."/>
            <person name="Kim J.-S."/>
        </authorList>
    </citation>
    <scope>NUCLEOTIDE SEQUENCE</scope>
    <source>
        <strain evidence="17">KCTC 19276</strain>
    </source>
</reference>
<protein>
    <recommendedName>
        <fullName evidence="5">dolichyl-phosphate beta-glucosyltransferase</fullName>
        <ecNumber evidence="5">2.4.1.117</ecNumber>
    </recommendedName>
</protein>
<dbReference type="FunFam" id="3.90.550.10:FF:000131">
    <property type="entry name" value="Glycosyl transferase"/>
    <property type="match status" value="1"/>
</dbReference>
<dbReference type="GO" id="GO:0004581">
    <property type="term" value="F:dolichyl-phosphate beta-glucosyltransferase activity"/>
    <property type="evidence" value="ECO:0007669"/>
    <property type="project" value="UniProtKB-EC"/>
</dbReference>
<feature type="transmembrane region" description="Helical" evidence="14">
    <location>
        <begin position="295"/>
        <end position="313"/>
    </location>
</feature>
<evidence type="ECO:0000313" key="18">
    <source>
        <dbReference type="Proteomes" id="UP000660668"/>
    </source>
</evidence>
<dbReference type="GO" id="GO:0016020">
    <property type="term" value="C:membrane"/>
    <property type="evidence" value="ECO:0007669"/>
    <property type="project" value="UniProtKB-SubCell"/>
</dbReference>
<dbReference type="PANTHER" id="PTHR10859">
    <property type="entry name" value="GLYCOSYL TRANSFERASE"/>
    <property type="match status" value="1"/>
</dbReference>
<keyword evidence="6" id="KW-0328">Glycosyltransferase</keyword>
<keyword evidence="11 14" id="KW-1133">Transmembrane helix</keyword>
<dbReference type="Proteomes" id="UP000660668">
    <property type="component" value="Unassembled WGS sequence"/>
</dbReference>